<comment type="similarity">
    <text evidence="1">Belongs to the short-chain dehydrogenases/reductases (SDR) family.</text>
</comment>
<keyword evidence="4" id="KW-1185">Reference proteome</keyword>
<evidence type="ECO:0000313" key="4">
    <source>
        <dbReference type="Proteomes" id="UP001297581"/>
    </source>
</evidence>
<proteinExistence type="inferred from homology"/>
<dbReference type="PANTHER" id="PTHR44196:SF1">
    <property type="entry name" value="DEHYDROGENASE_REDUCTASE SDR FAMILY MEMBER 7B"/>
    <property type="match status" value="1"/>
</dbReference>
<evidence type="ECO:0000256" key="2">
    <source>
        <dbReference type="ARBA" id="ARBA00023002"/>
    </source>
</evidence>
<dbReference type="PROSITE" id="PS00061">
    <property type="entry name" value="ADH_SHORT"/>
    <property type="match status" value="1"/>
</dbReference>
<dbReference type="Proteomes" id="UP001297581">
    <property type="component" value="Unassembled WGS sequence"/>
</dbReference>
<accession>A0AAJ1BEI0</accession>
<dbReference type="InterPro" id="IPR020904">
    <property type="entry name" value="Sc_DH/Rdtase_CS"/>
</dbReference>
<evidence type="ECO:0000256" key="1">
    <source>
        <dbReference type="ARBA" id="ARBA00006484"/>
    </source>
</evidence>
<dbReference type="RefSeq" id="WP_240590237.1">
    <property type="nucleotide sequence ID" value="NZ_JAKUDL010000001.1"/>
</dbReference>
<dbReference type="AlphaFoldDB" id="A0AAJ1BEI0"/>
<evidence type="ECO:0000313" key="3">
    <source>
        <dbReference type="EMBL" id="MCH4293203.1"/>
    </source>
</evidence>
<dbReference type="PANTHER" id="PTHR44196">
    <property type="entry name" value="DEHYDROGENASE/REDUCTASE SDR FAMILY MEMBER 7B"/>
    <property type="match status" value="1"/>
</dbReference>
<dbReference type="SUPFAM" id="SSF51735">
    <property type="entry name" value="NAD(P)-binding Rossmann-fold domains"/>
    <property type="match status" value="1"/>
</dbReference>
<organism evidence="3 4">
    <name type="scientific">Shewanella zhuhaiensis</name>
    <dbReference type="NCBI Taxonomy" id="2919576"/>
    <lineage>
        <taxon>Bacteria</taxon>
        <taxon>Pseudomonadati</taxon>
        <taxon>Pseudomonadota</taxon>
        <taxon>Gammaproteobacteria</taxon>
        <taxon>Alteromonadales</taxon>
        <taxon>Shewanellaceae</taxon>
        <taxon>Shewanella</taxon>
    </lineage>
</organism>
<sequence length="253" mass="27083">MTTLCGRVLITGASSGIGRALALEYLKSGWQVIACGRDKARLDAMLSAHPRYASQLSCLTFNVCDRLACLEAASALDGELDLVILNAGGCEYIDNPRAFDGKLFARVIETNLISVGFCLEAFLPLLAAKGRVALMGSSAALLPLPRAEAYGASKAALAYLASTLRLHLARTGVGVSLIEPGFVRTPLTDKNDFPMPGRIEVEDAARRIVSALSNGKDRIQFPRRLLWPMRLLALLPDALWGLIAKGSVSRQSA</sequence>
<dbReference type="Pfam" id="PF00106">
    <property type="entry name" value="adh_short"/>
    <property type="match status" value="1"/>
</dbReference>
<name>A0AAJ1BEI0_9GAMM</name>
<dbReference type="InterPro" id="IPR036291">
    <property type="entry name" value="NAD(P)-bd_dom_sf"/>
</dbReference>
<dbReference type="GO" id="GO:0016491">
    <property type="term" value="F:oxidoreductase activity"/>
    <property type="evidence" value="ECO:0007669"/>
    <property type="project" value="UniProtKB-KW"/>
</dbReference>
<protein>
    <submittedName>
        <fullName evidence="3">SDR family NAD(P)-dependent oxidoreductase</fullName>
    </submittedName>
</protein>
<dbReference type="EMBL" id="JAKUDL010000001">
    <property type="protein sequence ID" value="MCH4293203.1"/>
    <property type="molecule type" value="Genomic_DNA"/>
</dbReference>
<dbReference type="Gene3D" id="3.40.50.720">
    <property type="entry name" value="NAD(P)-binding Rossmann-like Domain"/>
    <property type="match status" value="1"/>
</dbReference>
<dbReference type="InterPro" id="IPR002347">
    <property type="entry name" value="SDR_fam"/>
</dbReference>
<keyword evidence="2" id="KW-0560">Oxidoreductase</keyword>
<dbReference type="GO" id="GO:0016020">
    <property type="term" value="C:membrane"/>
    <property type="evidence" value="ECO:0007669"/>
    <property type="project" value="TreeGrafter"/>
</dbReference>
<comment type="caution">
    <text evidence="3">The sequence shown here is derived from an EMBL/GenBank/DDBJ whole genome shotgun (WGS) entry which is preliminary data.</text>
</comment>
<gene>
    <name evidence="3" type="ORF">MJ923_02645</name>
</gene>
<reference evidence="3 4" key="1">
    <citation type="submission" date="2022-02" db="EMBL/GenBank/DDBJ databases">
        <title>The genome sequence of Shewanella sp. 3B26.</title>
        <authorList>
            <person name="Du J."/>
        </authorList>
    </citation>
    <scope>NUCLEOTIDE SEQUENCE [LARGE SCALE GENOMIC DNA]</scope>
    <source>
        <strain evidence="3 4">3B26</strain>
    </source>
</reference>
<dbReference type="PRINTS" id="PR00081">
    <property type="entry name" value="GDHRDH"/>
</dbReference>